<dbReference type="EMBL" id="CM007892">
    <property type="protein sequence ID" value="OTG30799.1"/>
    <property type="molecule type" value="Genomic_DNA"/>
</dbReference>
<dbReference type="AlphaFoldDB" id="A0A251V678"/>
<protein>
    <submittedName>
        <fullName evidence="3">Uncharacterized protein</fullName>
    </submittedName>
</protein>
<sequence>MLAPIFLSSSIILLSISLNFKLYNSVANSNLFILSIIMLVLVSIVFDVVHTSILCNFFIQMQHIS</sequence>
<dbReference type="Proteomes" id="UP000215914">
    <property type="component" value="Chromosome 3"/>
</dbReference>
<evidence type="ECO:0000313" key="3">
    <source>
        <dbReference type="EMBL" id="OTG30799.1"/>
    </source>
</evidence>
<evidence type="ECO:0000256" key="1">
    <source>
        <dbReference type="SAM" id="Phobius"/>
    </source>
</evidence>
<keyword evidence="1" id="KW-0812">Transmembrane</keyword>
<reference evidence="3" key="2">
    <citation type="submission" date="2017-02" db="EMBL/GenBank/DDBJ databases">
        <title>Sunflower complete genome.</title>
        <authorList>
            <person name="Langlade N."/>
            <person name="Munos S."/>
        </authorList>
    </citation>
    <scope>NUCLEOTIDE SEQUENCE [LARGE SCALE GENOMIC DNA]</scope>
    <source>
        <tissue evidence="3">Leaves</tissue>
    </source>
</reference>
<reference evidence="2 4" key="1">
    <citation type="journal article" date="2017" name="Nature">
        <title>The sunflower genome provides insights into oil metabolism, flowering and Asterid evolution.</title>
        <authorList>
            <person name="Badouin H."/>
            <person name="Gouzy J."/>
            <person name="Grassa C.J."/>
            <person name="Murat F."/>
            <person name="Staton S.E."/>
            <person name="Cottret L."/>
            <person name="Lelandais-Briere C."/>
            <person name="Owens G.L."/>
            <person name="Carrere S."/>
            <person name="Mayjonade B."/>
            <person name="Legrand L."/>
            <person name="Gill N."/>
            <person name="Kane N.C."/>
            <person name="Bowers J.E."/>
            <person name="Hubner S."/>
            <person name="Bellec A."/>
            <person name="Berard A."/>
            <person name="Berges H."/>
            <person name="Blanchet N."/>
            <person name="Boniface M.C."/>
            <person name="Brunel D."/>
            <person name="Catrice O."/>
            <person name="Chaidir N."/>
            <person name="Claudel C."/>
            <person name="Donnadieu C."/>
            <person name="Faraut T."/>
            <person name="Fievet G."/>
            <person name="Helmstetter N."/>
            <person name="King M."/>
            <person name="Knapp S.J."/>
            <person name="Lai Z."/>
            <person name="Le Paslier M.C."/>
            <person name="Lippi Y."/>
            <person name="Lorenzon L."/>
            <person name="Mandel J.R."/>
            <person name="Marage G."/>
            <person name="Marchand G."/>
            <person name="Marquand E."/>
            <person name="Bret-Mestries E."/>
            <person name="Morien E."/>
            <person name="Nambeesan S."/>
            <person name="Nguyen T."/>
            <person name="Pegot-Espagnet P."/>
            <person name="Pouilly N."/>
            <person name="Raftis F."/>
            <person name="Sallet E."/>
            <person name="Schiex T."/>
            <person name="Thomas J."/>
            <person name="Vandecasteele C."/>
            <person name="Vares D."/>
            <person name="Vear F."/>
            <person name="Vautrin S."/>
            <person name="Crespi M."/>
            <person name="Mangin B."/>
            <person name="Burke J.M."/>
            <person name="Salse J."/>
            <person name="Munos S."/>
            <person name="Vincourt P."/>
            <person name="Rieseberg L.H."/>
            <person name="Langlade N.B."/>
        </authorList>
    </citation>
    <scope>NUCLEOTIDE SEQUENCE [LARGE SCALE GENOMIC DNA]</scope>
    <source>
        <strain evidence="4">cv. SF193</strain>
        <tissue evidence="2">Leaves</tissue>
    </source>
</reference>
<keyword evidence="4" id="KW-1185">Reference proteome</keyword>
<dbReference type="Gramene" id="mRNA:HanXRQr2_Chr03g0094851">
    <property type="protein sequence ID" value="CDS:HanXRQr2_Chr03g0094851.1"/>
    <property type="gene ID" value="HanXRQr2_Chr03g0094851"/>
</dbReference>
<keyword evidence="1" id="KW-0472">Membrane</keyword>
<feature type="transmembrane region" description="Helical" evidence="1">
    <location>
        <begin position="33"/>
        <end position="59"/>
    </location>
</feature>
<keyword evidence="1" id="KW-1133">Transmembrane helix</keyword>
<organism evidence="3 4">
    <name type="scientific">Helianthus annuus</name>
    <name type="common">Common sunflower</name>
    <dbReference type="NCBI Taxonomy" id="4232"/>
    <lineage>
        <taxon>Eukaryota</taxon>
        <taxon>Viridiplantae</taxon>
        <taxon>Streptophyta</taxon>
        <taxon>Embryophyta</taxon>
        <taxon>Tracheophyta</taxon>
        <taxon>Spermatophyta</taxon>
        <taxon>Magnoliopsida</taxon>
        <taxon>eudicotyledons</taxon>
        <taxon>Gunneridae</taxon>
        <taxon>Pentapetalae</taxon>
        <taxon>asterids</taxon>
        <taxon>campanulids</taxon>
        <taxon>Asterales</taxon>
        <taxon>Asteraceae</taxon>
        <taxon>Asteroideae</taxon>
        <taxon>Heliantheae alliance</taxon>
        <taxon>Heliantheae</taxon>
        <taxon>Helianthus</taxon>
    </lineage>
</organism>
<name>A0A251V678_HELAN</name>
<evidence type="ECO:0000313" key="2">
    <source>
        <dbReference type="EMBL" id="KAF5813150.1"/>
    </source>
</evidence>
<dbReference type="InParanoid" id="A0A251V678"/>
<gene>
    <name evidence="3" type="ORF">HannXRQ_Chr03g0068461</name>
    <name evidence="2" type="ORF">HanXRQr2_Chr03g0094851</name>
</gene>
<accession>A0A251V678</accession>
<proteinExistence type="predicted"/>
<evidence type="ECO:0000313" key="4">
    <source>
        <dbReference type="Proteomes" id="UP000215914"/>
    </source>
</evidence>
<dbReference type="EMBL" id="MNCJ02000318">
    <property type="protein sequence ID" value="KAF5813150.1"/>
    <property type="molecule type" value="Genomic_DNA"/>
</dbReference>
<reference evidence="2" key="3">
    <citation type="submission" date="2020-06" db="EMBL/GenBank/DDBJ databases">
        <title>Helianthus annuus Genome sequencing and assembly Release 2.</title>
        <authorList>
            <person name="Gouzy J."/>
            <person name="Langlade N."/>
            <person name="Munos S."/>
        </authorList>
    </citation>
    <scope>NUCLEOTIDE SEQUENCE</scope>
    <source>
        <tissue evidence="2">Leaves</tissue>
    </source>
</reference>